<dbReference type="Gene3D" id="3.40.50.2300">
    <property type="match status" value="1"/>
</dbReference>
<feature type="modified residue" description="4-aspartylphosphate" evidence="2">
    <location>
        <position position="56"/>
    </location>
</feature>
<dbReference type="SMART" id="SM00448">
    <property type="entry name" value="REC"/>
    <property type="match status" value="1"/>
</dbReference>
<evidence type="ECO:0000259" key="3">
    <source>
        <dbReference type="PROSITE" id="PS50110"/>
    </source>
</evidence>
<protein>
    <submittedName>
        <fullName evidence="4">Response regulator</fullName>
    </submittedName>
</protein>
<dbReference type="RefSeq" id="WP_390221827.1">
    <property type="nucleotide sequence ID" value="NZ_JBHTAA010000001.1"/>
</dbReference>
<feature type="domain" description="Response regulatory" evidence="3">
    <location>
        <begin position="6"/>
        <end position="120"/>
    </location>
</feature>
<dbReference type="InterPro" id="IPR001789">
    <property type="entry name" value="Sig_transdc_resp-reg_receiver"/>
</dbReference>
<sequence length="248" mass="26604">MHRHLAVLHVDDDPDMLALSKAAFERVDSVSLETATSAAQALDVLDETHIDCVVSDSLVLPNGTPLVTAINQHDDDLPILLFTAKEWVEVADIATSAGVAEYVQKAGPDDLSTVLKRVEGMVNESDEFGSAFEAGESALQEALSTHADAASKASLGLAEEWDLIGQWVGERELPITIIEAVEEHAGLTAIEEPLFDAIDPEALQALLEPLVEEQAESNVEVRFEYGAFELAVTSAGDIYARPRSAALD</sequence>
<dbReference type="InterPro" id="IPR040624">
    <property type="entry name" value="HalOD1"/>
</dbReference>
<dbReference type="PANTHER" id="PTHR44591">
    <property type="entry name" value="STRESS RESPONSE REGULATOR PROTEIN 1"/>
    <property type="match status" value="1"/>
</dbReference>
<dbReference type="Pfam" id="PF00072">
    <property type="entry name" value="Response_reg"/>
    <property type="match status" value="1"/>
</dbReference>
<dbReference type="SUPFAM" id="SSF52172">
    <property type="entry name" value="CheY-like"/>
    <property type="match status" value="1"/>
</dbReference>
<evidence type="ECO:0000256" key="1">
    <source>
        <dbReference type="ARBA" id="ARBA00022553"/>
    </source>
</evidence>
<keyword evidence="1 2" id="KW-0597">Phosphoprotein</keyword>
<dbReference type="AlphaFoldDB" id="A0ABD5ZBA3"/>
<accession>A0ABD5ZBA3</accession>
<dbReference type="EMBL" id="JBHTAA010000001">
    <property type="protein sequence ID" value="MFC7202530.1"/>
    <property type="molecule type" value="Genomic_DNA"/>
</dbReference>
<organism evidence="4 5">
    <name type="scientific">Haloferax namakaokahaiae</name>
    <dbReference type="NCBI Taxonomy" id="1748331"/>
    <lineage>
        <taxon>Archaea</taxon>
        <taxon>Methanobacteriati</taxon>
        <taxon>Methanobacteriota</taxon>
        <taxon>Stenosarchaea group</taxon>
        <taxon>Halobacteria</taxon>
        <taxon>Halobacteriales</taxon>
        <taxon>Haloferacaceae</taxon>
        <taxon>Haloferax</taxon>
    </lineage>
</organism>
<name>A0ABD5ZBA3_9EURY</name>
<gene>
    <name evidence="4" type="ORF">ACFQJC_03320</name>
</gene>
<dbReference type="PANTHER" id="PTHR44591:SF3">
    <property type="entry name" value="RESPONSE REGULATORY DOMAIN-CONTAINING PROTEIN"/>
    <property type="match status" value="1"/>
</dbReference>
<dbReference type="Proteomes" id="UP001596481">
    <property type="component" value="Unassembled WGS sequence"/>
</dbReference>
<dbReference type="InterPro" id="IPR050595">
    <property type="entry name" value="Bact_response_regulator"/>
</dbReference>
<evidence type="ECO:0000256" key="2">
    <source>
        <dbReference type="PROSITE-ProRule" id="PRU00169"/>
    </source>
</evidence>
<evidence type="ECO:0000313" key="4">
    <source>
        <dbReference type="EMBL" id="MFC7202530.1"/>
    </source>
</evidence>
<dbReference type="Pfam" id="PF18545">
    <property type="entry name" value="HalOD1"/>
    <property type="match status" value="1"/>
</dbReference>
<evidence type="ECO:0000313" key="5">
    <source>
        <dbReference type="Proteomes" id="UP001596481"/>
    </source>
</evidence>
<keyword evidence="5" id="KW-1185">Reference proteome</keyword>
<comment type="caution">
    <text evidence="4">The sequence shown here is derived from an EMBL/GenBank/DDBJ whole genome shotgun (WGS) entry which is preliminary data.</text>
</comment>
<proteinExistence type="predicted"/>
<dbReference type="InterPro" id="IPR011006">
    <property type="entry name" value="CheY-like_superfamily"/>
</dbReference>
<dbReference type="PROSITE" id="PS50110">
    <property type="entry name" value="RESPONSE_REGULATORY"/>
    <property type="match status" value="1"/>
</dbReference>
<reference evidence="4 5" key="1">
    <citation type="journal article" date="2019" name="Int. J. Syst. Evol. Microbiol.">
        <title>The Global Catalogue of Microorganisms (GCM) 10K type strain sequencing project: providing services to taxonomists for standard genome sequencing and annotation.</title>
        <authorList>
            <consortium name="The Broad Institute Genomics Platform"/>
            <consortium name="The Broad Institute Genome Sequencing Center for Infectious Disease"/>
            <person name="Wu L."/>
            <person name="Ma J."/>
        </authorList>
    </citation>
    <scope>NUCLEOTIDE SEQUENCE [LARGE SCALE GENOMIC DNA]</scope>
    <source>
        <strain evidence="4 5">DSM 29988</strain>
    </source>
</reference>